<dbReference type="InParanoid" id="A0A194XH85"/>
<keyword evidence="1" id="KW-0004">4Fe-4S</keyword>
<dbReference type="Proteomes" id="UP000070700">
    <property type="component" value="Unassembled WGS sequence"/>
</dbReference>
<dbReference type="GO" id="GO:0051539">
    <property type="term" value="F:4 iron, 4 sulfur cluster binding"/>
    <property type="evidence" value="ECO:0007669"/>
    <property type="project" value="UniProtKB-KW"/>
</dbReference>
<dbReference type="OrthoDB" id="5396721at2759"/>
<dbReference type="InterPro" id="IPR013785">
    <property type="entry name" value="Aldolase_TIM"/>
</dbReference>
<dbReference type="PANTHER" id="PTHR30538:SF0">
    <property type="entry name" value="L-LYSINE 2,3-AMINOMUTASE AQ_1632-RELATED"/>
    <property type="match status" value="1"/>
</dbReference>
<gene>
    <name evidence="2" type="ORF">LY89DRAFT_780489</name>
</gene>
<evidence type="ECO:0000313" key="2">
    <source>
        <dbReference type="EMBL" id="KUJ19570.1"/>
    </source>
</evidence>
<keyword evidence="1" id="KW-0411">Iron-sulfur</keyword>
<dbReference type="PANTHER" id="PTHR30538">
    <property type="entry name" value="LYSINE 2,3-AMINOMUTASE-RELATED"/>
    <property type="match status" value="1"/>
</dbReference>
<protein>
    <submittedName>
        <fullName evidence="2">Uncharacterized protein</fullName>
    </submittedName>
</protein>
<evidence type="ECO:0000256" key="1">
    <source>
        <dbReference type="ARBA" id="ARBA00022485"/>
    </source>
</evidence>
<dbReference type="EMBL" id="KQ947411">
    <property type="protein sequence ID" value="KUJ19570.1"/>
    <property type="molecule type" value="Genomic_DNA"/>
</dbReference>
<organism evidence="2 3">
    <name type="scientific">Mollisia scopiformis</name>
    <name type="common">Conifer needle endophyte fungus</name>
    <name type="synonym">Phialocephala scopiformis</name>
    <dbReference type="NCBI Taxonomy" id="149040"/>
    <lineage>
        <taxon>Eukaryota</taxon>
        <taxon>Fungi</taxon>
        <taxon>Dikarya</taxon>
        <taxon>Ascomycota</taxon>
        <taxon>Pezizomycotina</taxon>
        <taxon>Leotiomycetes</taxon>
        <taxon>Helotiales</taxon>
        <taxon>Mollisiaceae</taxon>
        <taxon>Mollisia</taxon>
    </lineage>
</organism>
<dbReference type="InterPro" id="IPR003739">
    <property type="entry name" value="Lys_aminomutase/Glu_NH3_mut"/>
</dbReference>
<dbReference type="Gene3D" id="3.20.20.70">
    <property type="entry name" value="Aldolase class I"/>
    <property type="match status" value="1"/>
</dbReference>
<reference evidence="2 3" key="1">
    <citation type="submission" date="2015-10" db="EMBL/GenBank/DDBJ databases">
        <title>Full genome of DAOMC 229536 Phialocephala scopiformis, a fungal endophyte of spruce producing the potent anti-insectan compound rugulosin.</title>
        <authorList>
            <consortium name="DOE Joint Genome Institute"/>
            <person name="Walker A.K."/>
            <person name="Frasz S.L."/>
            <person name="Seifert K.A."/>
            <person name="Miller J.D."/>
            <person name="Mondo S.J."/>
            <person name="Labutti K."/>
            <person name="Lipzen A."/>
            <person name="Dockter R."/>
            <person name="Kennedy M."/>
            <person name="Grigoriev I.V."/>
            <person name="Spatafora J.W."/>
        </authorList>
    </citation>
    <scope>NUCLEOTIDE SEQUENCE [LARGE SCALE GENOMIC DNA]</scope>
    <source>
        <strain evidence="2 3">CBS 120377</strain>
    </source>
</reference>
<proteinExistence type="predicted"/>
<dbReference type="AlphaFoldDB" id="A0A194XH85"/>
<keyword evidence="1" id="KW-0479">Metal-binding</keyword>
<dbReference type="STRING" id="149040.A0A194XH85"/>
<evidence type="ECO:0000313" key="3">
    <source>
        <dbReference type="Proteomes" id="UP000070700"/>
    </source>
</evidence>
<keyword evidence="3" id="KW-1185">Reference proteome</keyword>
<dbReference type="RefSeq" id="XP_018073925.1">
    <property type="nucleotide sequence ID" value="XM_018222386.1"/>
</dbReference>
<sequence>MSAEMLRQYVDLILKSPALQHFDTIRIDTKSLAYWPYRYLTDPDAKSMLKLFEDAVSSGKHLAFQAHFSNPRELETPVVQEAIRMISMTSAQIRTQSPLIRMSIERDSGARHYFSVPLLKAYKIFNTAYSKIGGVARTVRGPSMTTLGGKLGIAGTPTINGEPVFALKFFSTQHGLSGCFSQNSTLMRSGSTNWNPKRNSFGKKNVRRLSSSRIQSRQDKCSKGVLSMMIRIETFLNVTR</sequence>
<dbReference type="GeneID" id="28832112"/>
<dbReference type="KEGG" id="psco:LY89DRAFT_780489"/>
<accession>A0A194XH85</accession>
<name>A0A194XH85_MOLSC</name>
<keyword evidence="1" id="KW-0408">Iron</keyword>